<protein>
    <recommendedName>
        <fullName evidence="8">Transporter</fullName>
    </recommendedName>
</protein>
<keyword evidence="7" id="KW-1185">Reference proteome</keyword>
<evidence type="ECO:0000256" key="2">
    <source>
        <dbReference type="ARBA" id="ARBA00023172"/>
    </source>
</evidence>
<evidence type="ECO:0000259" key="4">
    <source>
        <dbReference type="PROSITE" id="PS51866"/>
    </source>
</evidence>
<dbReference type="PROSITE" id="PS51898">
    <property type="entry name" value="TYR_RECOMBINASE"/>
    <property type="match status" value="1"/>
</dbReference>
<dbReference type="InterPro" id="IPR013762">
    <property type="entry name" value="Integrase-like_cat_sf"/>
</dbReference>
<accession>A0A1B7XMW7</accession>
<dbReference type="STRING" id="1560234.SP90_01970"/>
<comment type="caution">
    <text evidence="6">The sequence shown here is derived from an EMBL/GenBank/DDBJ whole genome shotgun (WGS) entry which is preliminary data.</text>
</comment>
<dbReference type="AlphaFoldDB" id="A0A1B7XMW7"/>
<dbReference type="GO" id="GO:0003677">
    <property type="term" value="F:DNA binding"/>
    <property type="evidence" value="ECO:0007669"/>
    <property type="project" value="InterPro"/>
</dbReference>
<sequence>MSEHAGALSPHSIFTVSESLRYLEPEQLTQFLHSFDAWCGGTDRQEYIRSRQRMRAVFLLLRHTGARLGEILALDDRTAFDFSRKVVTVGHGDALREVPLEPSVNEAIRELMESSMGAGLRGSFFHMDPGYVRRIFYARAMDCGLPKELATPRVLRYSRALEMVRGGVPLLVVSKVLGRLSADVLASFRNYTNADVTSIVRKAHAEMQKRTSARNSFVGHIARVAVDGVMAEVEVMTDSGLSVFSTITEESVRTLRLCIGTPVVATIKAPYIDIMPQHAQYGLIKRNQFTCSVERIISTLIMSEVTGHLEDGSGICALVSKSVTDSMELSAGGLIDIYFKEISVVLNTVQ</sequence>
<dbReference type="Gene3D" id="1.10.443.10">
    <property type="entry name" value="Intergrase catalytic core"/>
    <property type="match status" value="1"/>
</dbReference>
<dbReference type="GO" id="GO:0015689">
    <property type="term" value="P:molybdate ion transport"/>
    <property type="evidence" value="ECO:0007669"/>
    <property type="project" value="InterPro"/>
</dbReference>
<evidence type="ECO:0008006" key="8">
    <source>
        <dbReference type="Google" id="ProtNLM"/>
    </source>
</evidence>
<evidence type="ECO:0000256" key="3">
    <source>
        <dbReference type="PROSITE-ProRule" id="PRU01213"/>
    </source>
</evidence>
<reference evidence="6 7" key="1">
    <citation type="submission" date="2015-01" db="EMBL/GenBank/DDBJ databases">
        <title>Desulfovibrio sp. JC271 draft genome sequence.</title>
        <authorList>
            <person name="Shivani Y."/>
            <person name="Subhash Y."/>
            <person name="Sasikala C."/>
            <person name="Ramana C.V."/>
        </authorList>
    </citation>
    <scope>NUCLEOTIDE SEQUENCE [LARGE SCALE GENOMIC DNA]</scope>
    <source>
        <strain evidence="6 7">JC271</strain>
    </source>
</reference>
<dbReference type="EMBL" id="JXMS01000002">
    <property type="protein sequence ID" value="OBQ56851.1"/>
    <property type="molecule type" value="Genomic_DNA"/>
</dbReference>
<dbReference type="RefSeq" id="WP_066852008.1">
    <property type="nucleotide sequence ID" value="NZ_JXMS01000002.1"/>
</dbReference>
<dbReference type="InterPro" id="IPR002104">
    <property type="entry name" value="Integrase_catalytic"/>
</dbReference>
<dbReference type="Proteomes" id="UP000091979">
    <property type="component" value="Unassembled WGS sequence"/>
</dbReference>
<dbReference type="InterPro" id="IPR011010">
    <property type="entry name" value="DNA_brk_join_enz"/>
</dbReference>
<proteinExistence type="predicted"/>
<evidence type="ECO:0000313" key="7">
    <source>
        <dbReference type="Proteomes" id="UP000091979"/>
    </source>
</evidence>
<dbReference type="InterPro" id="IPR004606">
    <property type="entry name" value="Mop_domain"/>
</dbReference>
<name>A0A1B7XMW7_9BACT</name>
<dbReference type="SUPFAM" id="SSF56349">
    <property type="entry name" value="DNA breaking-rejoining enzymes"/>
    <property type="match status" value="1"/>
</dbReference>
<dbReference type="OrthoDB" id="9814406at2"/>
<keyword evidence="2" id="KW-0233">DNA recombination</keyword>
<dbReference type="InterPro" id="IPR008995">
    <property type="entry name" value="Mo/tungstate-bd_C_term_dom"/>
</dbReference>
<dbReference type="Pfam" id="PF03459">
    <property type="entry name" value="TOBE"/>
    <property type="match status" value="2"/>
</dbReference>
<dbReference type="SUPFAM" id="SSF50331">
    <property type="entry name" value="MOP-like"/>
    <property type="match status" value="2"/>
</dbReference>
<keyword evidence="1 3" id="KW-0500">Molybdenum</keyword>
<gene>
    <name evidence="6" type="ORF">SP90_01970</name>
</gene>
<dbReference type="Gene3D" id="2.40.50.100">
    <property type="match status" value="2"/>
</dbReference>
<evidence type="ECO:0000313" key="6">
    <source>
        <dbReference type="EMBL" id="OBQ56851.1"/>
    </source>
</evidence>
<evidence type="ECO:0000259" key="5">
    <source>
        <dbReference type="PROSITE" id="PS51898"/>
    </source>
</evidence>
<dbReference type="GO" id="GO:0015074">
    <property type="term" value="P:DNA integration"/>
    <property type="evidence" value="ECO:0007669"/>
    <property type="project" value="InterPro"/>
</dbReference>
<dbReference type="InterPro" id="IPR005116">
    <property type="entry name" value="Transp-assoc_OB_typ1"/>
</dbReference>
<dbReference type="GO" id="GO:0006310">
    <property type="term" value="P:DNA recombination"/>
    <property type="evidence" value="ECO:0007669"/>
    <property type="project" value="UniProtKB-KW"/>
</dbReference>
<feature type="domain" description="Tyr recombinase" evidence="5">
    <location>
        <begin position="18"/>
        <end position="205"/>
    </location>
</feature>
<dbReference type="PROSITE" id="PS51866">
    <property type="entry name" value="MOP"/>
    <property type="match status" value="1"/>
</dbReference>
<evidence type="ECO:0000256" key="1">
    <source>
        <dbReference type="ARBA" id="ARBA00022505"/>
    </source>
</evidence>
<dbReference type="Pfam" id="PF00589">
    <property type="entry name" value="Phage_integrase"/>
    <property type="match status" value="1"/>
</dbReference>
<organism evidence="6 7">
    <name type="scientific">Halodesulfovibrio spirochaetisodalis</name>
    <dbReference type="NCBI Taxonomy" id="1560234"/>
    <lineage>
        <taxon>Bacteria</taxon>
        <taxon>Pseudomonadati</taxon>
        <taxon>Thermodesulfobacteriota</taxon>
        <taxon>Desulfovibrionia</taxon>
        <taxon>Desulfovibrionales</taxon>
        <taxon>Desulfovibrionaceae</taxon>
        <taxon>Halodesulfovibrio</taxon>
    </lineage>
</organism>
<dbReference type="PATRIC" id="fig|1560234.3.peg.1270"/>
<feature type="domain" description="Mop" evidence="4">
    <location>
        <begin position="210"/>
        <end position="276"/>
    </location>
</feature>